<comment type="subcellular location">
    <subcellularLocation>
        <location evidence="1">Cell membrane</location>
        <topology evidence="1">Multi-pass membrane protein</topology>
    </subcellularLocation>
</comment>
<dbReference type="Proteomes" id="UP001597438">
    <property type="component" value="Unassembled WGS sequence"/>
</dbReference>
<dbReference type="PIRSF" id="PIRSF004810">
    <property type="entry name" value="ChrA"/>
    <property type="match status" value="1"/>
</dbReference>
<keyword evidence="6 7" id="KW-0472">Membrane</keyword>
<organism evidence="8 9">
    <name type="scientific">Christiangramia antarctica</name>
    <dbReference type="NCBI Taxonomy" id="2058158"/>
    <lineage>
        <taxon>Bacteria</taxon>
        <taxon>Pseudomonadati</taxon>
        <taxon>Bacteroidota</taxon>
        <taxon>Flavobacteriia</taxon>
        <taxon>Flavobacteriales</taxon>
        <taxon>Flavobacteriaceae</taxon>
        <taxon>Christiangramia</taxon>
    </lineage>
</organism>
<reference evidence="9" key="1">
    <citation type="journal article" date="2019" name="Int. J. Syst. Evol. Microbiol.">
        <title>The Global Catalogue of Microorganisms (GCM) 10K type strain sequencing project: providing services to taxonomists for standard genome sequencing and annotation.</title>
        <authorList>
            <consortium name="The Broad Institute Genomics Platform"/>
            <consortium name="The Broad Institute Genome Sequencing Center for Infectious Disease"/>
            <person name="Wu L."/>
            <person name="Ma J."/>
        </authorList>
    </citation>
    <scope>NUCLEOTIDE SEQUENCE [LARGE SCALE GENOMIC DNA]</scope>
    <source>
        <strain evidence="9">KCTC 52925</strain>
    </source>
</reference>
<evidence type="ECO:0000313" key="9">
    <source>
        <dbReference type="Proteomes" id="UP001597438"/>
    </source>
</evidence>
<comment type="similarity">
    <text evidence="2">Belongs to the chromate ion transporter (CHR) (TC 2.A.51) family.</text>
</comment>
<dbReference type="EMBL" id="JBHUOJ010000041">
    <property type="protein sequence ID" value="MFD2835526.1"/>
    <property type="molecule type" value="Genomic_DNA"/>
</dbReference>
<dbReference type="InterPro" id="IPR003370">
    <property type="entry name" value="Chromate_transpt"/>
</dbReference>
<evidence type="ECO:0000256" key="2">
    <source>
        <dbReference type="ARBA" id="ARBA00005262"/>
    </source>
</evidence>
<keyword evidence="9" id="KW-1185">Reference proteome</keyword>
<evidence type="ECO:0000256" key="5">
    <source>
        <dbReference type="ARBA" id="ARBA00022989"/>
    </source>
</evidence>
<accession>A0ABW5XCM9</accession>
<evidence type="ECO:0000313" key="8">
    <source>
        <dbReference type="EMBL" id="MFD2835526.1"/>
    </source>
</evidence>
<dbReference type="NCBIfam" id="TIGR00937">
    <property type="entry name" value="2A51"/>
    <property type="match status" value="1"/>
</dbReference>
<feature type="transmembrane region" description="Helical" evidence="7">
    <location>
        <begin position="12"/>
        <end position="31"/>
    </location>
</feature>
<evidence type="ECO:0000256" key="1">
    <source>
        <dbReference type="ARBA" id="ARBA00004651"/>
    </source>
</evidence>
<sequence>MNQSDKLKEVAGLFFKLGIIAFGGPAAHIAMMEEEVVTKRKWMSRQHFLDLVGATNLIPGPNSTEMTMHCGHERAGWKGLFVAGACFIFPAVVLTGILGWLYVEYGKVPAIEPFLYGIKPAVLAIILSAIYKLGKKALKNWQLGVIGVLVITASFLGVNEIMAILGAGAIGLLWFGVPKMLKKADSTFIFPLGIAGSLSLAVQGISNTKLFLVFLKIGAVLFGSGYVLVAYLDGELVEKLGWLTKQQLLDAIAIGQFTPGPVLSTATFIGFQVNGLGGALAATAGIFLPSFFFVLLLNPIVPKLRNSALAAGFLDAVNIAAVGVMIAVTIKLGEAVLTDWRAWLIAILSIVITFTFKKVNVVYIVLGGALLGYLLSLIELF</sequence>
<name>A0ABW5XCM9_9FLAO</name>
<feature type="transmembrane region" description="Helical" evidence="7">
    <location>
        <begin position="276"/>
        <end position="297"/>
    </location>
</feature>
<feature type="transmembrane region" description="Helical" evidence="7">
    <location>
        <begin position="80"/>
        <end position="102"/>
    </location>
</feature>
<dbReference type="InterPro" id="IPR014047">
    <property type="entry name" value="Chr_Tranpt_l_chain"/>
</dbReference>
<dbReference type="RefSeq" id="WP_251742269.1">
    <property type="nucleotide sequence ID" value="NZ_JBHUOJ010000041.1"/>
</dbReference>
<keyword evidence="5 7" id="KW-1133">Transmembrane helix</keyword>
<gene>
    <name evidence="8" type="primary">chrA</name>
    <name evidence="8" type="ORF">ACFSYS_19695</name>
</gene>
<feature type="transmembrane region" description="Helical" evidence="7">
    <location>
        <begin position="361"/>
        <end position="378"/>
    </location>
</feature>
<keyword evidence="4 7" id="KW-0812">Transmembrane</keyword>
<protein>
    <submittedName>
        <fullName evidence="8">Chromate efflux transporter</fullName>
    </submittedName>
</protein>
<feature type="transmembrane region" description="Helical" evidence="7">
    <location>
        <begin position="143"/>
        <end position="176"/>
    </location>
</feature>
<keyword evidence="3" id="KW-1003">Cell membrane</keyword>
<feature type="transmembrane region" description="Helical" evidence="7">
    <location>
        <begin position="188"/>
        <end position="206"/>
    </location>
</feature>
<feature type="transmembrane region" description="Helical" evidence="7">
    <location>
        <begin position="340"/>
        <end position="356"/>
    </location>
</feature>
<evidence type="ECO:0000256" key="4">
    <source>
        <dbReference type="ARBA" id="ARBA00022692"/>
    </source>
</evidence>
<evidence type="ECO:0000256" key="3">
    <source>
        <dbReference type="ARBA" id="ARBA00022475"/>
    </source>
</evidence>
<proteinExistence type="inferred from homology"/>
<feature type="transmembrane region" description="Helical" evidence="7">
    <location>
        <begin position="213"/>
        <end position="232"/>
    </location>
</feature>
<evidence type="ECO:0000256" key="7">
    <source>
        <dbReference type="SAM" id="Phobius"/>
    </source>
</evidence>
<dbReference type="PANTHER" id="PTHR33567:SF3">
    <property type="entry name" value="CHROMATE ION TRANSPORTER (EUROFUNG)"/>
    <property type="match status" value="1"/>
</dbReference>
<dbReference type="Pfam" id="PF02417">
    <property type="entry name" value="Chromate_transp"/>
    <property type="match status" value="2"/>
</dbReference>
<comment type="caution">
    <text evidence="8">The sequence shown here is derived from an EMBL/GenBank/DDBJ whole genome shotgun (WGS) entry which is preliminary data.</text>
</comment>
<dbReference type="PANTHER" id="PTHR33567">
    <property type="entry name" value="CHROMATE ION TRANSPORTER (EUROFUNG)"/>
    <property type="match status" value="1"/>
</dbReference>
<evidence type="ECO:0000256" key="6">
    <source>
        <dbReference type="ARBA" id="ARBA00023136"/>
    </source>
</evidence>
<feature type="transmembrane region" description="Helical" evidence="7">
    <location>
        <begin position="309"/>
        <end position="328"/>
    </location>
</feature>
<feature type="transmembrane region" description="Helical" evidence="7">
    <location>
        <begin position="114"/>
        <end position="131"/>
    </location>
</feature>